<dbReference type="PANTHER" id="PTHR11271">
    <property type="entry name" value="GUANINE DEAMINASE"/>
    <property type="match status" value="1"/>
</dbReference>
<dbReference type="PATRIC" id="fig|251707.3.peg.459"/>
<comment type="pathway">
    <text evidence="1 8">Purine metabolism; guanine degradation; xanthine from guanine: step 1/1.</text>
</comment>
<dbReference type="InterPro" id="IPR032466">
    <property type="entry name" value="Metal_Hydrolase"/>
</dbReference>
<dbReference type="GO" id="GO:0008270">
    <property type="term" value="F:zinc ion binding"/>
    <property type="evidence" value="ECO:0007669"/>
    <property type="project" value="UniProtKB-UniRule"/>
</dbReference>
<dbReference type="Gene3D" id="3.20.20.140">
    <property type="entry name" value="Metal-dependent hydrolases"/>
    <property type="match status" value="1"/>
</dbReference>
<dbReference type="Gene3D" id="2.30.40.10">
    <property type="entry name" value="Urease, subunit C, domain 1"/>
    <property type="match status" value="1"/>
</dbReference>
<evidence type="ECO:0000256" key="8">
    <source>
        <dbReference type="RuleBase" id="RU366009"/>
    </source>
</evidence>
<comment type="similarity">
    <text evidence="2 8">Belongs to the metallo-dependent hydrolases superfamily. ATZ/TRZ family.</text>
</comment>
<protein>
    <recommendedName>
        <fullName evidence="3 7">Guanine deaminase</fullName>
        <shortName evidence="8">Guanase</shortName>
        <ecNumber evidence="3 7">3.5.4.3</ecNumber>
    </recommendedName>
    <alternativeName>
        <fullName evidence="8">Guanine aminohydrolase</fullName>
    </alternativeName>
</protein>
<keyword evidence="5 8" id="KW-0378">Hydrolase</keyword>
<evidence type="ECO:0000256" key="2">
    <source>
        <dbReference type="ARBA" id="ARBA00006745"/>
    </source>
</evidence>
<comment type="cofactor">
    <cofactor evidence="8">
        <name>Zn(2+)</name>
        <dbReference type="ChEBI" id="CHEBI:29105"/>
    </cofactor>
    <text evidence="8">Binds 1 zinc ion per subunit.</text>
</comment>
<dbReference type="EC" id="3.5.4.3" evidence="3 7"/>
<dbReference type="CDD" id="cd01303">
    <property type="entry name" value="GDEase"/>
    <property type="match status" value="1"/>
</dbReference>
<organism evidence="10 11">
    <name type="scientific">Pseudomonas syringae pv. primulae</name>
    <dbReference type="NCBI Taxonomy" id="251707"/>
    <lineage>
        <taxon>Bacteria</taxon>
        <taxon>Pseudomonadati</taxon>
        <taxon>Pseudomonadota</taxon>
        <taxon>Gammaproteobacteria</taxon>
        <taxon>Pseudomonadales</taxon>
        <taxon>Pseudomonadaceae</taxon>
        <taxon>Pseudomonas</taxon>
    </lineage>
</organism>
<dbReference type="AlphaFoldDB" id="A0A0Q0ACI1"/>
<comment type="function">
    <text evidence="8">Catalyzes the hydrolytic deamination of guanine, producing xanthine and ammonia.</text>
</comment>
<evidence type="ECO:0000313" key="10">
    <source>
        <dbReference type="EMBL" id="KPY30653.1"/>
    </source>
</evidence>
<name>A0A0Q0ACI1_9PSED</name>
<dbReference type="PANTHER" id="PTHR11271:SF6">
    <property type="entry name" value="GUANINE DEAMINASE"/>
    <property type="match status" value="1"/>
</dbReference>
<evidence type="ECO:0000256" key="7">
    <source>
        <dbReference type="NCBIfam" id="TIGR02967"/>
    </source>
</evidence>
<dbReference type="UniPathway" id="UPA00603">
    <property type="reaction ID" value="UER00660"/>
</dbReference>
<sequence>MASNAPTPNLSPNCCPPRVAAGRHEMPMSSVTSRKAYRAAIIHSIADPADVGPDASFEYFADGLMQVENGRITAIGHAKDLLATLDDDVELLEYPDALITPGFIDTHIHLPQTGMIGAYGEQLLDWLNTYTFPCERQFADPEHSAQVADIFIKELLRNGTTTALVFGSVHKESVEAFFSAAQQLNLRMIAGKVMMDRNAPDYLVDTPESGYADSKALIERWHGQGRLSYAVTPRFAPTSSPEQLALAGQLLQEYPGLYMQTHISENLQEVEWVKALFPERKHYLDVYDHFNLLSERSVFAHGVHLCDAQCARLAETGSAIAFCPTSNLFLGSGLFNLPMTEKHKVNVGLGTDVGGGTTFSILQTLNEAYKVMQMQGARLSPLKSLYLATLGGARALRLEDKVGSFKVGNEADFVVLDYNATPLLSYRLKQAKDIEEILFVLMTLGDDRTVKQTWSAGERVHVRG</sequence>
<dbReference type="Proteomes" id="UP000050562">
    <property type="component" value="Unassembled WGS sequence"/>
</dbReference>
<dbReference type="FunFam" id="3.20.20.140:FF:000022">
    <property type="entry name" value="Guanine deaminase"/>
    <property type="match status" value="1"/>
</dbReference>
<evidence type="ECO:0000313" key="11">
    <source>
        <dbReference type="Proteomes" id="UP000050562"/>
    </source>
</evidence>
<dbReference type="GO" id="GO:0006147">
    <property type="term" value="P:guanine catabolic process"/>
    <property type="evidence" value="ECO:0007669"/>
    <property type="project" value="UniProtKB-UniRule"/>
</dbReference>
<reference evidence="10 11" key="1">
    <citation type="submission" date="2015-09" db="EMBL/GenBank/DDBJ databases">
        <title>Genome announcement of multiple Pseudomonas syringae strains.</title>
        <authorList>
            <person name="Thakur S."/>
            <person name="Wang P.W."/>
            <person name="Gong Y."/>
            <person name="Weir B.S."/>
            <person name="Guttman D.S."/>
        </authorList>
    </citation>
    <scope>NUCLEOTIDE SEQUENCE [LARGE SCALE GENOMIC DNA]</scope>
    <source>
        <strain evidence="10 11">ICMP3956</strain>
    </source>
</reference>
<dbReference type="SUPFAM" id="SSF51338">
    <property type="entry name" value="Composite domain of metallo-dependent hydrolases"/>
    <property type="match status" value="1"/>
</dbReference>
<comment type="catalytic activity">
    <reaction evidence="8">
        <text>guanine + H2O + H(+) = xanthine + NH4(+)</text>
        <dbReference type="Rhea" id="RHEA:14665"/>
        <dbReference type="ChEBI" id="CHEBI:15377"/>
        <dbReference type="ChEBI" id="CHEBI:15378"/>
        <dbReference type="ChEBI" id="CHEBI:16235"/>
        <dbReference type="ChEBI" id="CHEBI:17712"/>
        <dbReference type="ChEBI" id="CHEBI:28938"/>
        <dbReference type="EC" id="3.5.4.3"/>
    </reaction>
</comment>
<dbReference type="InterPro" id="IPR011059">
    <property type="entry name" value="Metal-dep_hydrolase_composite"/>
</dbReference>
<evidence type="ECO:0000256" key="5">
    <source>
        <dbReference type="ARBA" id="ARBA00022801"/>
    </source>
</evidence>
<dbReference type="NCBIfam" id="TIGR02967">
    <property type="entry name" value="guan_deamin"/>
    <property type="match status" value="1"/>
</dbReference>
<proteinExistence type="inferred from homology"/>
<gene>
    <name evidence="10" type="ORF">ALO52_04305</name>
</gene>
<feature type="domain" description="Amidohydrolase-related" evidence="9">
    <location>
        <begin position="99"/>
        <end position="460"/>
    </location>
</feature>
<evidence type="ECO:0000256" key="1">
    <source>
        <dbReference type="ARBA" id="ARBA00004984"/>
    </source>
</evidence>
<dbReference type="EMBL" id="LJRC01000273">
    <property type="protein sequence ID" value="KPY30653.1"/>
    <property type="molecule type" value="Genomic_DNA"/>
</dbReference>
<dbReference type="InterPro" id="IPR006680">
    <property type="entry name" value="Amidohydro-rel"/>
</dbReference>
<evidence type="ECO:0000256" key="6">
    <source>
        <dbReference type="ARBA" id="ARBA00022833"/>
    </source>
</evidence>
<evidence type="ECO:0000259" key="9">
    <source>
        <dbReference type="Pfam" id="PF01979"/>
    </source>
</evidence>
<dbReference type="GO" id="GO:0008892">
    <property type="term" value="F:guanine deaminase activity"/>
    <property type="evidence" value="ECO:0007669"/>
    <property type="project" value="UniProtKB-UniRule"/>
</dbReference>
<dbReference type="GO" id="GO:0005829">
    <property type="term" value="C:cytosol"/>
    <property type="evidence" value="ECO:0007669"/>
    <property type="project" value="TreeGrafter"/>
</dbReference>
<dbReference type="SUPFAM" id="SSF51556">
    <property type="entry name" value="Metallo-dependent hydrolases"/>
    <property type="match status" value="1"/>
</dbReference>
<comment type="caution">
    <text evidence="10">The sequence shown here is derived from an EMBL/GenBank/DDBJ whole genome shotgun (WGS) entry which is preliminary data.</text>
</comment>
<dbReference type="InterPro" id="IPR051607">
    <property type="entry name" value="Metallo-dep_hydrolases"/>
</dbReference>
<dbReference type="Pfam" id="PF01979">
    <property type="entry name" value="Amidohydro_1"/>
    <property type="match status" value="1"/>
</dbReference>
<keyword evidence="6 8" id="KW-0862">Zinc</keyword>
<evidence type="ECO:0000256" key="4">
    <source>
        <dbReference type="ARBA" id="ARBA00022723"/>
    </source>
</evidence>
<keyword evidence="4 8" id="KW-0479">Metal-binding</keyword>
<accession>A0A0Q0ACI1</accession>
<dbReference type="InterPro" id="IPR014311">
    <property type="entry name" value="Guanine_deaminase"/>
</dbReference>
<dbReference type="NCBIfam" id="NF006679">
    <property type="entry name" value="PRK09228.1"/>
    <property type="match status" value="1"/>
</dbReference>
<evidence type="ECO:0000256" key="3">
    <source>
        <dbReference type="ARBA" id="ARBA00012781"/>
    </source>
</evidence>